<feature type="region of interest" description="Disordered" evidence="1">
    <location>
        <begin position="317"/>
        <end position="336"/>
    </location>
</feature>
<proteinExistence type="predicted"/>
<keyword evidence="3" id="KW-1185">Reference proteome</keyword>
<comment type="caution">
    <text evidence="2">The sequence shown here is derived from an EMBL/GenBank/DDBJ whole genome shotgun (WGS) entry which is preliminary data.</text>
</comment>
<dbReference type="Proteomes" id="UP000314294">
    <property type="component" value="Unassembled WGS sequence"/>
</dbReference>
<feature type="region of interest" description="Disordered" evidence="1">
    <location>
        <begin position="353"/>
        <end position="385"/>
    </location>
</feature>
<reference evidence="2 3" key="1">
    <citation type="submission" date="2019-03" db="EMBL/GenBank/DDBJ databases">
        <title>First draft genome of Liparis tanakae, snailfish: a comprehensive survey of snailfish specific genes.</title>
        <authorList>
            <person name="Kim W."/>
            <person name="Song I."/>
            <person name="Jeong J.-H."/>
            <person name="Kim D."/>
            <person name="Kim S."/>
            <person name="Ryu S."/>
            <person name="Song J.Y."/>
            <person name="Lee S.K."/>
        </authorList>
    </citation>
    <scope>NUCLEOTIDE SEQUENCE [LARGE SCALE GENOMIC DNA]</scope>
    <source>
        <tissue evidence="2">Muscle</tissue>
    </source>
</reference>
<dbReference type="AlphaFoldDB" id="A0A4Z2GC09"/>
<evidence type="ECO:0000256" key="1">
    <source>
        <dbReference type="SAM" id="MobiDB-lite"/>
    </source>
</evidence>
<sequence length="480" mass="53027">MKCMCPSAPVTITSIQMRMASGDGATMKPRHVLSVTASWKQASGLWPAASMWPWRSKSSFLTGSFTSLSTSFCLLLVSSCSRFSSSSLLRRSSSRACRRTSISRSCTRPHGVSAHSHAQEGVCGVTRCSRRRCFSTCASRRRRSISSIFAMLEVLALMEKENTQGHRSSCSLSIRVISDSCSPSSRAHSTSICRQQHIEMSLIFCSSSSMLLTTWILSSSMCVTSCFSCSLSKACSGYIDMGERSRGLNLRPSDRSTEPPSPQLASRIVDRRFLCNFDFPPMSSPDLPLLVDELTLARWRLEGEAAALLPRLTAGELDRASRSDAAEPAGSRSTWPNSVHRFRMVSRRWHSWRQRVSSSHNGPPFPKDNLPSPKPRSKPVPSISTPRELREIRLDLLGVPGMLAGTVTSGGCSREERLRRCPAEPRWDPAECRGDGSDRAGGSAALWSRGRDRLCIPRLVREPVEYFLCRAASPPALLWE</sequence>
<gene>
    <name evidence="2" type="ORF">EYF80_038674</name>
</gene>
<name>A0A4Z2GC09_9TELE</name>
<evidence type="ECO:0000313" key="2">
    <source>
        <dbReference type="EMBL" id="TNN51097.1"/>
    </source>
</evidence>
<evidence type="ECO:0000313" key="3">
    <source>
        <dbReference type="Proteomes" id="UP000314294"/>
    </source>
</evidence>
<organism evidence="2 3">
    <name type="scientific">Liparis tanakae</name>
    <name type="common">Tanaka's snailfish</name>
    <dbReference type="NCBI Taxonomy" id="230148"/>
    <lineage>
        <taxon>Eukaryota</taxon>
        <taxon>Metazoa</taxon>
        <taxon>Chordata</taxon>
        <taxon>Craniata</taxon>
        <taxon>Vertebrata</taxon>
        <taxon>Euteleostomi</taxon>
        <taxon>Actinopterygii</taxon>
        <taxon>Neopterygii</taxon>
        <taxon>Teleostei</taxon>
        <taxon>Neoteleostei</taxon>
        <taxon>Acanthomorphata</taxon>
        <taxon>Eupercaria</taxon>
        <taxon>Perciformes</taxon>
        <taxon>Cottioidei</taxon>
        <taxon>Cottales</taxon>
        <taxon>Liparidae</taxon>
        <taxon>Liparis</taxon>
    </lineage>
</organism>
<protein>
    <submittedName>
        <fullName evidence="2">Uncharacterized protein</fullName>
    </submittedName>
</protein>
<dbReference type="EMBL" id="SRLO01000594">
    <property type="protein sequence ID" value="TNN51097.1"/>
    <property type="molecule type" value="Genomic_DNA"/>
</dbReference>
<accession>A0A4Z2GC09</accession>